<dbReference type="AlphaFoldDB" id="A0A211ZUK7"/>
<organism evidence="3 4">
    <name type="scientific">Inquilinus limosus</name>
    <dbReference type="NCBI Taxonomy" id="171674"/>
    <lineage>
        <taxon>Bacteria</taxon>
        <taxon>Pseudomonadati</taxon>
        <taxon>Pseudomonadota</taxon>
        <taxon>Alphaproteobacteria</taxon>
        <taxon>Rhodospirillales</taxon>
        <taxon>Rhodospirillaceae</taxon>
        <taxon>Inquilinus</taxon>
    </lineage>
</organism>
<dbReference type="Pfam" id="PF13372">
    <property type="entry name" value="Alginate_exp"/>
    <property type="match status" value="1"/>
</dbReference>
<dbReference type="InterPro" id="IPR053728">
    <property type="entry name" value="Alginate_Permeability_Chnl"/>
</dbReference>
<dbReference type="EMBL" id="NHON01000002">
    <property type="protein sequence ID" value="OWJ68960.1"/>
    <property type="molecule type" value="Genomic_DNA"/>
</dbReference>
<dbReference type="Gene3D" id="2.40.160.100">
    <property type="match status" value="1"/>
</dbReference>
<feature type="domain" description="Alginate export" evidence="2">
    <location>
        <begin position="79"/>
        <end position="466"/>
    </location>
</feature>
<dbReference type="OrthoDB" id="311329at2"/>
<keyword evidence="4" id="KW-1185">Reference proteome</keyword>
<feature type="signal peptide" evidence="1">
    <location>
        <begin position="1"/>
        <end position="28"/>
    </location>
</feature>
<dbReference type="RefSeq" id="WP_088149405.1">
    <property type="nucleotide sequence ID" value="NZ_NHON01000002.1"/>
</dbReference>
<dbReference type="Proteomes" id="UP000196655">
    <property type="component" value="Unassembled WGS sequence"/>
</dbReference>
<accession>A0A211ZUK7</accession>
<dbReference type="InterPro" id="IPR025388">
    <property type="entry name" value="Alginate_export_dom"/>
</dbReference>
<gene>
    <name evidence="3" type="ORF">BWR60_01865</name>
</gene>
<sequence>MIGRPRRALAAVGAGLLAAMALLPGAAAQEVPDAAAARPKIQMNRWQEDWSVLADPALRTQPFDGLKYIPLWSGNPQTYLSFGATLRERFEINDTPGFGTGGSKGDGYLLQRLQIHADLHFNENWRFFVQLEDDRAFDKRSIAPVDQNPLDLRLAFLEFTHPAGDGVVKARIGRQDFAFDLQRFVSSRDGPNVRQSFDAFWMDWESGPWRVLGFVSQPVQYFDGEPFDDRSDDTFLFSTVRVERQVLGTQELSAYYARYDRQDAHYLDADGYEHRDIFDARFAGAADGLDWDLEAMGQTGSVGSKSIAAWAVGTRAGYTFADAPWKPRIGLQVDAASGDTRPGDGTLGTFNPLFPNGYYFTLGGYTGYSNLIHVKPSVTVKPVDGLSLTAAIGLLWRQTTADAVYTQPNVPVGGTAGQGDAWTGAYGQFRADYAFNANLTGAVEAVHYQVGDTLRHAGAHDSDYLGIELKFGW</sequence>
<evidence type="ECO:0000256" key="1">
    <source>
        <dbReference type="SAM" id="SignalP"/>
    </source>
</evidence>
<evidence type="ECO:0000313" key="4">
    <source>
        <dbReference type="Proteomes" id="UP000196655"/>
    </source>
</evidence>
<evidence type="ECO:0000259" key="2">
    <source>
        <dbReference type="Pfam" id="PF13372"/>
    </source>
</evidence>
<comment type="caution">
    <text evidence="3">The sequence shown here is derived from an EMBL/GenBank/DDBJ whole genome shotgun (WGS) entry which is preliminary data.</text>
</comment>
<evidence type="ECO:0000313" key="3">
    <source>
        <dbReference type="EMBL" id="OWJ68960.1"/>
    </source>
</evidence>
<reference evidence="4" key="1">
    <citation type="submission" date="2017-05" db="EMBL/GenBank/DDBJ databases">
        <authorList>
            <person name="Macchi M."/>
            <person name="Festa S."/>
            <person name="Coppotelli B.M."/>
            <person name="Morelli I.S."/>
        </authorList>
    </citation>
    <scope>NUCLEOTIDE SEQUENCE [LARGE SCALE GENOMIC DNA]</scope>
    <source>
        <strain evidence="4">I</strain>
    </source>
</reference>
<name>A0A211ZUK7_9PROT</name>
<protein>
    <recommendedName>
        <fullName evidence="2">Alginate export domain-containing protein</fullName>
    </recommendedName>
</protein>
<feature type="chain" id="PRO_5012668144" description="Alginate export domain-containing protein" evidence="1">
    <location>
        <begin position="29"/>
        <end position="473"/>
    </location>
</feature>
<proteinExistence type="predicted"/>
<keyword evidence="1" id="KW-0732">Signal</keyword>